<feature type="compositionally biased region" description="Polar residues" evidence="1">
    <location>
        <begin position="80"/>
        <end position="89"/>
    </location>
</feature>
<dbReference type="PROSITE" id="PS51257">
    <property type="entry name" value="PROKAR_LIPOPROTEIN"/>
    <property type="match status" value="1"/>
</dbReference>
<keyword evidence="2" id="KW-0732">Signal</keyword>
<feature type="signal peptide" evidence="2">
    <location>
        <begin position="1"/>
        <end position="29"/>
    </location>
</feature>
<evidence type="ECO:0000256" key="2">
    <source>
        <dbReference type="SAM" id="SignalP"/>
    </source>
</evidence>
<evidence type="ECO:0000313" key="3">
    <source>
        <dbReference type="EMBL" id="MFC1439649.1"/>
    </source>
</evidence>
<proteinExistence type="predicted"/>
<feature type="region of interest" description="Disordered" evidence="1">
    <location>
        <begin position="55"/>
        <end position="94"/>
    </location>
</feature>
<dbReference type="RefSeq" id="WP_380565166.1">
    <property type="nucleotide sequence ID" value="NZ_JBEUKS010000005.1"/>
</dbReference>
<name>A0ABV6XNX4_9ACTN</name>
<evidence type="ECO:0000256" key="1">
    <source>
        <dbReference type="SAM" id="MobiDB-lite"/>
    </source>
</evidence>
<reference evidence="3 4" key="1">
    <citation type="submission" date="2024-06" db="EMBL/GenBank/DDBJ databases">
        <authorList>
            <person name="Lee S.D."/>
        </authorList>
    </citation>
    <scope>NUCLEOTIDE SEQUENCE [LARGE SCALE GENOMIC DNA]</scope>
    <source>
        <strain evidence="3 4">N1-10</strain>
    </source>
</reference>
<accession>A0ABV6XNX4</accession>
<evidence type="ECO:0000313" key="4">
    <source>
        <dbReference type="Proteomes" id="UP001592581"/>
    </source>
</evidence>
<organism evidence="3 4">
    <name type="scientific">Streptacidiphilus jeojiensis</name>
    <dbReference type="NCBI Taxonomy" id="3229225"/>
    <lineage>
        <taxon>Bacteria</taxon>
        <taxon>Bacillati</taxon>
        <taxon>Actinomycetota</taxon>
        <taxon>Actinomycetes</taxon>
        <taxon>Kitasatosporales</taxon>
        <taxon>Streptomycetaceae</taxon>
        <taxon>Streptacidiphilus</taxon>
    </lineage>
</organism>
<feature type="chain" id="PRO_5046201640" description="Lipoprotein" evidence="2">
    <location>
        <begin position="30"/>
        <end position="234"/>
    </location>
</feature>
<comment type="caution">
    <text evidence="3">The sequence shown here is derived from an EMBL/GenBank/DDBJ whole genome shotgun (WGS) entry which is preliminary data.</text>
</comment>
<dbReference type="EMBL" id="JBEUKS010000005">
    <property type="protein sequence ID" value="MFC1439649.1"/>
    <property type="molecule type" value="Genomic_DNA"/>
</dbReference>
<gene>
    <name evidence="3" type="ORF">ABUW04_15430</name>
</gene>
<evidence type="ECO:0008006" key="5">
    <source>
        <dbReference type="Google" id="ProtNLM"/>
    </source>
</evidence>
<dbReference type="Proteomes" id="UP001592581">
    <property type="component" value="Unassembled WGS sequence"/>
</dbReference>
<keyword evidence="4" id="KW-1185">Reference proteome</keyword>
<protein>
    <recommendedName>
        <fullName evidence="5">Lipoprotein</fullName>
    </recommendedName>
</protein>
<sequence>MRRPSTTLLTGTLLTGTLVGLLTAGCASAGTGRAASQAGSGSGHSAVSIAAPTSGAMRPAGAKPCPTADQWQGAPAPTAVSGTPMNTPQAEALSQAVGAQGRAGFADAYGSQITDFPAGRVALCVTDLARGHALALAAERAAPGIDLSRLDLYLCPYSQRTLDGAVHKVMAALDARGELAGFPIYSASPATDASGVRFTSSREGVGAKALYIRIAHLLGSIPYTLSVGAPVGGA</sequence>